<proteinExistence type="predicted"/>
<sequence length="126" mass="13783">MAVMTTAADTSEEGCGDARSVYRAACPCRDMLDLLANKWSALALGALEDGPRRFGALRTRLQGVSPKVLTQTLRRLEEHGLVDRTVYAEVPARVEYRLTPLGADACAPLAHLRSWVEQNIDRFPGG</sequence>
<dbReference type="InterPro" id="IPR002577">
    <property type="entry name" value="HTH_HxlR"/>
</dbReference>
<name>A0A1H0B7D0_9ACTN</name>
<protein>
    <submittedName>
        <fullName evidence="5">Transcriptional regulator, HxlR family</fullName>
    </submittedName>
</protein>
<accession>A0A1H0B7D0</accession>
<evidence type="ECO:0000256" key="3">
    <source>
        <dbReference type="ARBA" id="ARBA00023163"/>
    </source>
</evidence>
<evidence type="ECO:0000256" key="2">
    <source>
        <dbReference type="ARBA" id="ARBA00023125"/>
    </source>
</evidence>
<dbReference type="SUPFAM" id="SSF46785">
    <property type="entry name" value="Winged helix' DNA-binding domain"/>
    <property type="match status" value="1"/>
</dbReference>
<reference evidence="5 6" key="1">
    <citation type="submission" date="2016-10" db="EMBL/GenBank/DDBJ databases">
        <authorList>
            <person name="de Groot N.N."/>
        </authorList>
    </citation>
    <scope>NUCLEOTIDE SEQUENCE [LARGE SCALE GENOMIC DNA]</scope>
    <source>
        <strain evidence="5 6">CGMCC 4.2022</strain>
    </source>
</reference>
<keyword evidence="3" id="KW-0804">Transcription</keyword>
<keyword evidence="2" id="KW-0238">DNA-binding</keyword>
<evidence type="ECO:0000256" key="1">
    <source>
        <dbReference type="ARBA" id="ARBA00023015"/>
    </source>
</evidence>
<dbReference type="Proteomes" id="UP000199341">
    <property type="component" value="Unassembled WGS sequence"/>
</dbReference>
<evidence type="ECO:0000313" key="5">
    <source>
        <dbReference type="EMBL" id="SDN41501.1"/>
    </source>
</evidence>
<dbReference type="AlphaFoldDB" id="A0A1H0B7D0"/>
<dbReference type="CDD" id="cd00090">
    <property type="entry name" value="HTH_ARSR"/>
    <property type="match status" value="1"/>
</dbReference>
<dbReference type="InterPro" id="IPR036388">
    <property type="entry name" value="WH-like_DNA-bd_sf"/>
</dbReference>
<dbReference type="EMBL" id="FNIE01000004">
    <property type="protein sequence ID" value="SDN41501.1"/>
    <property type="molecule type" value="Genomic_DNA"/>
</dbReference>
<dbReference type="InterPro" id="IPR011991">
    <property type="entry name" value="ArsR-like_HTH"/>
</dbReference>
<evidence type="ECO:0000259" key="4">
    <source>
        <dbReference type="PROSITE" id="PS51118"/>
    </source>
</evidence>
<dbReference type="PANTHER" id="PTHR33204">
    <property type="entry name" value="TRANSCRIPTIONAL REGULATOR, MARR FAMILY"/>
    <property type="match status" value="1"/>
</dbReference>
<dbReference type="InterPro" id="IPR036390">
    <property type="entry name" value="WH_DNA-bd_sf"/>
</dbReference>
<dbReference type="Pfam" id="PF01638">
    <property type="entry name" value="HxlR"/>
    <property type="match status" value="1"/>
</dbReference>
<evidence type="ECO:0000313" key="6">
    <source>
        <dbReference type="Proteomes" id="UP000199341"/>
    </source>
</evidence>
<dbReference type="PROSITE" id="PS51118">
    <property type="entry name" value="HTH_HXLR"/>
    <property type="match status" value="1"/>
</dbReference>
<keyword evidence="1" id="KW-0805">Transcription regulation</keyword>
<feature type="domain" description="HTH hxlR-type" evidence="4">
    <location>
        <begin position="26"/>
        <end position="124"/>
    </location>
</feature>
<organism evidence="5 6">
    <name type="scientific">Actinacidiphila guanduensis</name>
    <dbReference type="NCBI Taxonomy" id="310781"/>
    <lineage>
        <taxon>Bacteria</taxon>
        <taxon>Bacillati</taxon>
        <taxon>Actinomycetota</taxon>
        <taxon>Actinomycetes</taxon>
        <taxon>Kitasatosporales</taxon>
        <taxon>Streptomycetaceae</taxon>
        <taxon>Actinacidiphila</taxon>
    </lineage>
</organism>
<keyword evidence="6" id="KW-1185">Reference proteome</keyword>
<dbReference type="PANTHER" id="PTHR33204:SF37">
    <property type="entry name" value="HTH-TYPE TRANSCRIPTIONAL REGULATOR YODB"/>
    <property type="match status" value="1"/>
</dbReference>
<dbReference type="STRING" id="310781.SAMN05216259_10478"/>
<dbReference type="GO" id="GO:0003677">
    <property type="term" value="F:DNA binding"/>
    <property type="evidence" value="ECO:0007669"/>
    <property type="project" value="UniProtKB-KW"/>
</dbReference>
<dbReference type="Gene3D" id="1.10.10.10">
    <property type="entry name" value="Winged helix-like DNA-binding domain superfamily/Winged helix DNA-binding domain"/>
    <property type="match status" value="1"/>
</dbReference>
<gene>
    <name evidence="5" type="ORF">SAMN05216259_10478</name>
</gene>